<dbReference type="EMBL" id="CP021659">
    <property type="protein sequence ID" value="AWK13890.1"/>
    <property type="molecule type" value="Genomic_DNA"/>
</dbReference>
<dbReference type="RefSeq" id="WP_119797284.1">
    <property type="nucleotide sequence ID" value="NZ_CP021659.1"/>
</dbReference>
<proteinExistence type="predicted"/>
<dbReference type="KEGG" id="fsm:CCS41_04435"/>
<dbReference type="NCBIfam" id="NF007858">
    <property type="entry name" value="PRK10568.1"/>
    <property type="match status" value="1"/>
</dbReference>
<evidence type="ECO:0000256" key="2">
    <source>
        <dbReference type="ARBA" id="ARBA00022729"/>
    </source>
</evidence>
<evidence type="ECO:0000256" key="5">
    <source>
        <dbReference type="ARBA" id="ARBA00070588"/>
    </source>
</evidence>
<dbReference type="Gene3D" id="3.30.1340.30">
    <property type="match status" value="2"/>
</dbReference>
<protein>
    <recommendedName>
        <fullName evidence="5">Osmotically-inducible protein Y</fullName>
    </recommendedName>
</protein>
<gene>
    <name evidence="8" type="ORF">CCS41_04435</name>
</gene>
<keyword evidence="4" id="KW-0574">Periplasm</keyword>
<dbReference type="AlphaFoldDB" id="A0A2U8I422"/>
<dbReference type="PANTHER" id="PTHR34606">
    <property type="entry name" value="BON DOMAIN-CONTAINING PROTEIN"/>
    <property type="match status" value="1"/>
</dbReference>
<dbReference type="InterPro" id="IPR051686">
    <property type="entry name" value="Lipoprotein_DolP"/>
</dbReference>
<evidence type="ECO:0000256" key="4">
    <source>
        <dbReference type="ARBA" id="ARBA00022764"/>
    </source>
</evidence>
<evidence type="ECO:0000313" key="8">
    <source>
        <dbReference type="EMBL" id="AWK13890.1"/>
    </source>
</evidence>
<dbReference type="OrthoDB" id="6477610at2"/>
<keyword evidence="2 6" id="KW-0732">Signal</keyword>
<evidence type="ECO:0000259" key="7">
    <source>
        <dbReference type="PROSITE" id="PS50914"/>
    </source>
</evidence>
<dbReference type="PROSITE" id="PS50914">
    <property type="entry name" value="BON"/>
    <property type="match status" value="2"/>
</dbReference>
<sequence length="216" mass="22388">MKNTKFIHSLIAVAALGTLSLSSGTLAEGSIGSQVSNTMENAGAKIDNSLKKVDDSLKKIDNAATEDSSGIAMKVKKALLEDESLKQGGNISVATKDGVVTLSGSVHNLAQSEKAMAVAAKVMGVKSVNNKLEVVKENTAQSISAYTDDATITSKVKAKLLTTGGVPSHDIKVVTTGGVVQLTGDVENAEQSKNAEKVAKETDGVNKVINDIKVKH</sequence>
<feature type="domain" description="BON" evidence="7">
    <location>
        <begin position="67"/>
        <end position="136"/>
    </location>
</feature>
<keyword evidence="3" id="KW-0677">Repeat</keyword>
<comment type="subcellular location">
    <subcellularLocation>
        <location evidence="1">Periplasm</location>
    </subcellularLocation>
</comment>
<dbReference type="Pfam" id="PF04972">
    <property type="entry name" value="BON"/>
    <property type="match status" value="2"/>
</dbReference>
<accession>A0A2U8I422</accession>
<reference evidence="8 9" key="1">
    <citation type="submission" date="2017-05" db="EMBL/GenBank/DDBJ databases">
        <title>Genome sequence of Candidatus Fukatsuia symbiotica and Candidatus Hamiltonella defensa from Acyrthosiphon pisum strain 5D.</title>
        <authorList>
            <person name="Patel V.A."/>
            <person name="Chevignon G."/>
            <person name="Russell J.A."/>
            <person name="Oliver K.M."/>
        </authorList>
    </citation>
    <scope>NUCLEOTIDE SEQUENCE [LARGE SCALE GENOMIC DNA]</scope>
    <source>
        <strain evidence="8 9">5D</strain>
    </source>
</reference>
<evidence type="ECO:0000256" key="3">
    <source>
        <dbReference type="ARBA" id="ARBA00022737"/>
    </source>
</evidence>
<dbReference type="FunFam" id="3.30.1340.30:FF:000001">
    <property type="entry name" value="Molecular chaperone OsmY"/>
    <property type="match status" value="1"/>
</dbReference>
<organism evidence="8 9">
    <name type="scientific">Candidatus Fukatsuia symbiotica</name>
    <dbReference type="NCBI Taxonomy" id="1878942"/>
    <lineage>
        <taxon>Bacteria</taxon>
        <taxon>Pseudomonadati</taxon>
        <taxon>Pseudomonadota</taxon>
        <taxon>Gammaproteobacteria</taxon>
        <taxon>Enterobacterales</taxon>
        <taxon>Yersiniaceae</taxon>
        <taxon>Candidatus Fukatsuia</taxon>
    </lineage>
</organism>
<dbReference type="GO" id="GO:0042597">
    <property type="term" value="C:periplasmic space"/>
    <property type="evidence" value="ECO:0007669"/>
    <property type="project" value="UniProtKB-SubCell"/>
</dbReference>
<name>A0A2U8I422_9GAMM</name>
<feature type="signal peptide" evidence="6">
    <location>
        <begin position="1"/>
        <end position="27"/>
    </location>
</feature>
<dbReference type="SMART" id="SM00749">
    <property type="entry name" value="BON"/>
    <property type="match status" value="2"/>
</dbReference>
<dbReference type="Proteomes" id="UP000261875">
    <property type="component" value="Chromosome"/>
</dbReference>
<dbReference type="PANTHER" id="PTHR34606:SF15">
    <property type="entry name" value="BON DOMAIN-CONTAINING PROTEIN"/>
    <property type="match status" value="1"/>
</dbReference>
<evidence type="ECO:0000313" key="9">
    <source>
        <dbReference type="Proteomes" id="UP000261875"/>
    </source>
</evidence>
<keyword evidence="9" id="KW-1185">Reference proteome</keyword>
<dbReference type="InterPro" id="IPR007055">
    <property type="entry name" value="BON_dom"/>
</dbReference>
<evidence type="ECO:0000256" key="6">
    <source>
        <dbReference type="SAM" id="SignalP"/>
    </source>
</evidence>
<dbReference type="InterPro" id="IPR014004">
    <property type="entry name" value="Transpt-assoc_nodulatn_dom_bac"/>
</dbReference>
<feature type="domain" description="BON" evidence="7">
    <location>
        <begin position="148"/>
        <end position="216"/>
    </location>
</feature>
<evidence type="ECO:0000256" key="1">
    <source>
        <dbReference type="ARBA" id="ARBA00004418"/>
    </source>
</evidence>
<feature type="chain" id="PRO_5016065088" description="Osmotically-inducible protein Y" evidence="6">
    <location>
        <begin position="28"/>
        <end position="216"/>
    </location>
</feature>